<dbReference type="RefSeq" id="WP_166935760.1">
    <property type="nucleotide sequence ID" value="NZ_BAAADD010000006.1"/>
</dbReference>
<organism evidence="5 6">
    <name type="scientific">Rhizomicrobium electricum</name>
    <dbReference type="NCBI Taxonomy" id="480070"/>
    <lineage>
        <taxon>Bacteria</taxon>
        <taxon>Pseudomonadati</taxon>
        <taxon>Pseudomonadota</taxon>
        <taxon>Alphaproteobacteria</taxon>
        <taxon>Micropepsales</taxon>
        <taxon>Micropepsaceae</taxon>
        <taxon>Rhizomicrobium</taxon>
    </lineage>
</organism>
<protein>
    <recommendedName>
        <fullName evidence="4">Cellobiose 2-epimerase</fullName>
        <shortName evidence="4">CE</shortName>
        <ecNumber evidence="4">5.1.3.11</ecNumber>
    </recommendedName>
</protein>
<comment type="similarity">
    <text evidence="2">Belongs to the N-acylglucosamine 2-epimerase family.</text>
</comment>
<dbReference type="PANTHER" id="PTHR15108">
    <property type="entry name" value="N-ACYLGLUCOSAMINE-2-EPIMERASE"/>
    <property type="match status" value="1"/>
</dbReference>
<name>A0ABN1EU96_9PROT</name>
<comment type="similarity">
    <text evidence="4">Belongs to the cellobiose 2-epimerase family.</text>
</comment>
<dbReference type="Gene3D" id="1.50.10.10">
    <property type="match status" value="1"/>
</dbReference>
<proteinExistence type="inferred from homology"/>
<dbReference type="SUPFAM" id="SSF48208">
    <property type="entry name" value="Six-hairpin glycosidases"/>
    <property type="match status" value="1"/>
</dbReference>
<dbReference type="InterPro" id="IPR028584">
    <property type="entry name" value="Cellobiose_2_epim"/>
</dbReference>
<dbReference type="Proteomes" id="UP001499951">
    <property type="component" value="Unassembled WGS sequence"/>
</dbReference>
<comment type="catalytic activity">
    <reaction evidence="1 4">
        <text>D-cellobiose = beta-D-glucosyl-(1-&gt;4)-D-mannopyranose</text>
        <dbReference type="Rhea" id="RHEA:23384"/>
        <dbReference type="ChEBI" id="CHEBI:17057"/>
        <dbReference type="ChEBI" id="CHEBI:47931"/>
        <dbReference type="EC" id="5.1.3.11"/>
    </reaction>
</comment>
<dbReference type="Pfam" id="PF07221">
    <property type="entry name" value="GlcNAc_2-epim"/>
    <property type="match status" value="1"/>
</dbReference>
<dbReference type="EC" id="5.1.3.11" evidence="4"/>
<gene>
    <name evidence="5" type="ORF">GCM10008942_24200</name>
</gene>
<evidence type="ECO:0000313" key="5">
    <source>
        <dbReference type="EMBL" id="GAA0574607.1"/>
    </source>
</evidence>
<evidence type="ECO:0000313" key="6">
    <source>
        <dbReference type="Proteomes" id="UP001499951"/>
    </source>
</evidence>
<keyword evidence="3 4" id="KW-0413">Isomerase</keyword>
<sequence length="420" mass="47602">MTSAVAAAPAKGVARSPRDWSSRVRAELVGNILPFWPRHAIDRAGGGFFGEIADDLTVRPHAVRASVVNTRILWTFATAARVIGPEWRETADWAFETVTGRFWDIQSGGLFWWLDWQSKPLALRKQTYAQAFGIYALSEYYRLTGNATALDLAKRLYQLVEQHCFDPRRGGYIEALDRDWKALADMRLSDKDLNSPKSMNTHLHVLEGYTNLLRVWPDEGLRQRQKALIEIMLNRIVDPVTGHFRLFFDEDWTSLIDNVSFGHDIEGSWLFVEAAEVVGDAALIARTRAVALRMAGACLAQGLDVDGSMFFEADGQGNIRDADKHWWVQAEAVVGFYNAYQLSGDARFRDAARCVWDYIENHVVDREHGEWHAKLTRDGTPVRGFEDADAVLVGPWKCPYHNARVCFEMLNRLGNEKETP</sequence>
<dbReference type="EMBL" id="BAAADD010000006">
    <property type="protein sequence ID" value="GAA0574607.1"/>
    <property type="molecule type" value="Genomic_DNA"/>
</dbReference>
<evidence type="ECO:0000256" key="3">
    <source>
        <dbReference type="ARBA" id="ARBA00023235"/>
    </source>
</evidence>
<dbReference type="InterPro" id="IPR008928">
    <property type="entry name" value="6-hairpin_glycosidase_sf"/>
</dbReference>
<dbReference type="InterPro" id="IPR010819">
    <property type="entry name" value="AGE/CE"/>
</dbReference>
<keyword evidence="6" id="KW-1185">Reference proteome</keyword>
<evidence type="ECO:0000256" key="2">
    <source>
        <dbReference type="ARBA" id="ARBA00008558"/>
    </source>
</evidence>
<reference evidence="5 6" key="1">
    <citation type="journal article" date="2019" name="Int. J. Syst. Evol. Microbiol.">
        <title>The Global Catalogue of Microorganisms (GCM) 10K type strain sequencing project: providing services to taxonomists for standard genome sequencing and annotation.</title>
        <authorList>
            <consortium name="The Broad Institute Genomics Platform"/>
            <consortium name="The Broad Institute Genome Sequencing Center for Infectious Disease"/>
            <person name="Wu L."/>
            <person name="Ma J."/>
        </authorList>
    </citation>
    <scope>NUCLEOTIDE SEQUENCE [LARGE SCALE GENOMIC DNA]</scope>
    <source>
        <strain evidence="5 6">JCM 15089</strain>
    </source>
</reference>
<evidence type="ECO:0000256" key="1">
    <source>
        <dbReference type="ARBA" id="ARBA00001470"/>
    </source>
</evidence>
<comment type="function">
    <text evidence="4">Catalyzes the reversible epimerization of cellobiose to 4-O-beta-D-glucopyranosyl-D-mannose (Glc-Man).</text>
</comment>
<comment type="caution">
    <text evidence="5">The sequence shown here is derived from an EMBL/GenBank/DDBJ whole genome shotgun (WGS) entry which is preliminary data.</text>
</comment>
<accession>A0ABN1EU96</accession>
<evidence type="ECO:0000256" key="4">
    <source>
        <dbReference type="HAMAP-Rule" id="MF_00929"/>
    </source>
</evidence>
<dbReference type="HAMAP" id="MF_00929">
    <property type="entry name" value="Cellobiose_2_epim"/>
    <property type="match status" value="1"/>
</dbReference>
<dbReference type="InterPro" id="IPR012341">
    <property type="entry name" value="6hp_glycosidase-like_sf"/>
</dbReference>